<sequence>MSAFRTKFVPKVRIEKWFPGHMVRGLRQIQSILKRIDCVIEVHDARIPLTGRDSDYHRSLSTIRPSVLVLNKVDLFDKTYQDVVVKKLSKTTPHIIFTDCNKGKNCDKILPKVLNIVRSSERFSRSDSPDINLLVVGIPNVGKSTIINKLRSLHGSKVSKNKSPAAVAPHAGVTRHVMEKIKICENPIVYLLDTPGILEPKNVTVDAIMKMALCSTQSDKIIGTETMCDYLLYWLNKRKKFEYTEVLQIDKPTDDIYELLVKTAISNYLYSRKKLLTGEFSESPDLLKAQDLFLNAFRLGKLGKMMLDEDLLENGNEAIKQQGISKKCHYSLGSMASWIQELNVYLLLPGTATRIQNNSDIVEYSVDFNVAVILEECEMSFTTEDWTPSSVKLIGSDDQHNKSSLSTVKYSTVVAQYMSAKEKSYLRNPPCLPILSLTRIKHAQAFLDSFLFQGKDWFSSRVNLQCHKLVYVRFEILPFIDIGGTLITKFSLDQFSMSNLVRRNLTVHICVKQQRPPQYMSDTNSVSCPHSQMSMKLHFSDIQSTTSLRLIPFPRPGTWFISLQPLCTTDSHENKSHFESEEFRLNLRIRLQPCVMENEQCGGHGLCKENHFRHFYFSSCHCTDGWKGWGCTDGFSSHSHILTVFQTLLLILSNLFFLPAIYIATKCKFYAEAVVYLATMLFSSFYHACDTENIAICIFKYDVLQFCDFYSAILSFWVTIVAMSALPLSVCSMAHMAGALGIALAVQAEKTGLWTFVVPVVTGIAIMLLSWGNQCWQSKSFRLTRRLLHLIPGVAFVITGLVLFAFLETEGNYKYIHSAWHATIALSISFLIPRSSDATKATSVESSTKDAENQSAKESEMIDICEHRLNSDLTSLLSVTNETT</sequence>
<dbReference type="SUPFAM" id="SSF52540">
    <property type="entry name" value="P-loop containing nucleoside triphosphate hydrolases"/>
    <property type="match status" value="1"/>
</dbReference>
<evidence type="ECO:0000256" key="9">
    <source>
        <dbReference type="PROSITE-ProRule" id="PRU00076"/>
    </source>
</evidence>
<comment type="caution">
    <text evidence="13">The sequence shown here is derived from an EMBL/GenBank/DDBJ whole genome shotgun (WGS) entry which is preliminary data.</text>
</comment>
<gene>
    <name evidence="13" type="ORF">B4U80_04089</name>
</gene>
<organism evidence="13 14">
    <name type="scientific">Leptotrombidium deliense</name>
    <dbReference type="NCBI Taxonomy" id="299467"/>
    <lineage>
        <taxon>Eukaryota</taxon>
        <taxon>Metazoa</taxon>
        <taxon>Ecdysozoa</taxon>
        <taxon>Arthropoda</taxon>
        <taxon>Chelicerata</taxon>
        <taxon>Arachnida</taxon>
        <taxon>Acari</taxon>
        <taxon>Acariformes</taxon>
        <taxon>Trombidiformes</taxon>
        <taxon>Prostigmata</taxon>
        <taxon>Anystina</taxon>
        <taxon>Parasitengona</taxon>
        <taxon>Trombiculoidea</taxon>
        <taxon>Trombiculidae</taxon>
        <taxon>Leptotrombidium</taxon>
    </lineage>
</organism>
<keyword evidence="9" id="KW-0245">EGF-like domain</keyword>
<keyword evidence="9" id="KW-1015">Disulfide bond</keyword>
<dbReference type="PROSITE" id="PS50026">
    <property type="entry name" value="EGF_3"/>
    <property type="match status" value="1"/>
</dbReference>
<reference evidence="13 14" key="1">
    <citation type="journal article" date="2018" name="Gigascience">
        <title>Genomes of trombidid mites reveal novel predicted allergens and laterally-transferred genes associated with secondary metabolism.</title>
        <authorList>
            <person name="Dong X."/>
            <person name="Chaisiri K."/>
            <person name="Xia D."/>
            <person name="Armstrong S.D."/>
            <person name="Fang Y."/>
            <person name="Donnelly M.J."/>
            <person name="Kadowaki T."/>
            <person name="McGarry J.W."/>
            <person name="Darby A.C."/>
            <person name="Makepeace B.L."/>
        </authorList>
    </citation>
    <scope>NUCLEOTIDE SEQUENCE [LARGE SCALE GENOMIC DNA]</scope>
    <source>
        <strain evidence="13">UoL-UT</strain>
    </source>
</reference>
<comment type="caution">
    <text evidence="9">Lacks conserved residue(s) required for the propagation of feature annotation.</text>
</comment>
<evidence type="ECO:0000259" key="12">
    <source>
        <dbReference type="PROSITE" id="PS51721"/>
    </source>
</evidence>
<dbReference type="EMBL" id="NCKV01000125">
    <property type="protein sequence ID" value="RWS31578.1"/>
    <property type="molecule type" value="Genomic_DNA"/>
</dbReference>
<dbReference type="PANTHER" id="PTHR14319:SF3">
    <property type="entry name" value="TRANSMEMBRANE PROTEIN-LIKE PROTEIN"/>
    <property type="match status" value="1"/>
</dbReference>
<dbReference type="Gene3D" id="3.40.50.300">
    <property type="entry name" value="P-loop containing nucleotide triphosphate hydrolases"/>
    <property type="match status" value="1"/>
</dbReference>
<dbReference type="InterPro" id="IPR021910">
    <property type="entry name" value="NGX6/PGAP6/MYMK"/>
</dbReference>
<proteinExistence type="inferred from homology"/>
<dbReference type="InterPro" id="IPR023179">
    <property type="entry name" value="GTP-bd_ortho_bundle_sf"/>
</dbReference>
<evidence type="ECO:0000256" key="4">
    <source>
        <dbReference type="ARBA" id="ARBA00022692"/>
    </source>
</evidence>
<dbReference type="Gene3D" id="1.10.1580.10">
    <property type="match status" value="1"/>
</dbReference>
<protein>
    <submittedName>
        <fullName evidence="13">Transmembrane protein 8B-like protein</fullName>
    </submittedName>
</protein>
<dbReference type="GO" id="GO:0005886">
    <property type="term" value="C:plasma membrane"/>
    <property type="evidence" value="ECO:0007669"/>
    <property type="project" value="UniProtKB-SubCell"/>
</dbReference>
<feature type="transmembrane region" description="Helical" evidence="10">
    <location>
        <begin position="813"/>
        <end position="832"/>
    </location>
</feature>
<dbReference type="CDD" id="cd01856">
    <property type="entry name" value="YlqF"/>
    <property type="match status" value="1"/>
</dbReference>
<keyword evidence="6 10" id="KW-1133">Transmembrane helix</keyword>
<dbReference type="VEuPathDB" id="VectorBase:LDEU000462"/>
<dbReference type="Pfam" id="PF01926">
    <property type="entry name" value="MMR_HSR1"/>
    <property type="match status" value="1"/>
</dbReference>
<dbReference type="InterPro" id="IPR000742">
    <property type="entry name" value="EGF"/>
</dbReference>
<evidence type="ECO:0000259" key="11">
    <source>
        <dbReference type="PROSITE" id="PS50026"/>
    </source>
</evidence>
<dbReference type="STRING" id="299467.A0A443SVM8"/>
<feature type="transmembrane region" description="Helical" evidence="10">
    <location>
        <begin position="787"/>
        <end position="807"/>
    </location>
</feature>
<keyword evidence="14" id="KW-1185">Reference proteome</keyword>
<dbReference type="PROSITE" id="PS00022">
    <property type="entry name" value="EGF_1"/>
    <property type="match status" value="1"/>
</dbReference>
<keyword evidence="5" id="KW-0547">Nucleotide-binding</keyword>
<dbReference type="InterPro" id="IPR030378">
    <property type="entry name" value="G_CP_dom"/>
</dbReference>
<evidence type="ECO:0000256" key="6">
    <source>
        <dbReference type="ARBA" id="ARBA00022989"/>
    </source>
</evidence>
<evidence type="ECO:0000256" key="3">
    <source>
        <dbReference type="ARBA" id="ARBA00022475"/>
    </source>
</evidence>
<keyword evidence="3" id="KW-1003">Cell membrane</keyword>
<dbReference type="InterPro" id="IPR006073">
    <property type="entry name" value="GTP-bd"/>
</dbReference>
<feature type="domain" description="EGF-like" evidence="11">
    <location>
        <begin position="590"/>
        <end position="632"/>
    </location>
</feature>
<dbReference type="Proteomes" id="UP000288716">
    <property type="component" value="Unassembled WGS sequence"/>
</dbReference>
<keyword evidence="4 10" id="KW-0812">Transmembrane</keyword>
<feature type="domain" description="CP-type G" evidence="12">
    <location>
        <begin position="23"/>
        <end position="200"/>
    </location>
</feature>
<name>A0A443SVM8_9ACAR</name>
<evidence type="ECO:0000256" key="7">
    <source>
        <dbReference type="ARBA" id="ARBA00023134"/>
    </source>
</evidence>
<feature type="disulfide bond" evidence="9">
    <location>
        <begin position="622"/>
        <end position="631"/>
    </location>
</feature>
<evidence type="ECO:0000256" key="5">
    <source>
        <dbReference type="ARBA" id="ARBA00022741"/>
    </source>
</evidence>
<dbReference type="Pfam" id="PF12036">
    <property type="entry name" value="DUF3522"/>
    <property type="match status" value="1"/>
</dbReference>
<accession>A0A443SVM8</accession>
<dbReference type="OrthoDB" id="269151at2759"/>
<dbReference type="InterPro" id="IPR027417">
    <property type="entry name" value="P-loop_NTPase"/>
</dbReference>
<evidence type="ECO:0000313" key="14">
    <source>
        <dbReference type="Proteomes" id="UP000288716"/>
    </source>
</evidence>
<evidence type="ECO:0000256" key="1">
    <source>
        <dbReference type="ARBA" id="ARBA00004651"/>
    </source>
</evidence>
<dbReference type="PROSITE" id="PS51721">
    <property type="entry name" value="G_CP"/>
    <property type="match status" value="1"/>
</dbReference>
<dbReference type="GO" id="GO:0005525">
    <property type="term" value="F:GTP binding"/>
    <property type="evidence" value="ECO:0007669"/>
    <property type="project" value="UniProtKB-KW"/>
</dbReference>
<keyword evidence="8 10" id="KW-0472">Membrane</keyword>
<feature type="transmembrane region" description="Helical" evidence="10">
    <location>
        <begin position="752"/>
        <end position="771"/>
    </location>
</feature>
<evidence type="ECO:0000313" key="13">
    <source>
        <dbReference type="EMBL" id="RWS31578.1"/>
    </source>
</evidence>
<dbReference type="PROSITE" id="PS01186">
    <property type="entry name" value="EGF_2"/>
    <property type="match status" value="1"/>
</dbReference>
<keyword evidence="7" id="KW-0342">GTP-binding</keyword>
<dbReference type="PANTHER" id="PTHR14319">
    <property type="entry name" value="FIVE-SPAN TRANSMEMBRANE PROTEIN M83"/>
    <property type="match status" value="1"/>
</dbReference>
<evidence type="ECO:0000256" key="10">
    <source>
        <dbReference type="SAM" id="Phobius"/>
    </source>
</evidence>
<comment type="subcellular location">
    <subcellularLocation>
        <location evidence="1">Cell membrane</location>
        <topology evidence="1">Multi-pass membrane protein</topology>
    </subcellularLocation>
</comment>
<comment type="similarity">
    <text evidence="2">Belongs to the TMEM8 family.</text>
</comment>
<dbReference type="AlphaFoldDB" id="A0A443SVM8"/>
<dbReference type="FunFam" id="1.10.1580.10:FF:000004">
    <property type="entry name" value="Mitochondrial GTPase 1"/>
    <property type="match status" value="1"/>
</dbReference>
<evidence type="ECO:0000256" key="2">
    <source>
        <dbReference type="ARBA" id="ARBA00005542"/>
    </source>
</evidence>
<feature type="transmembrane region" description="Helical" evidence="10">
    <location>
        <begin position="641"/>
        <end position="662"/>
    </location>
</feature>
<evidence type="ECO:0000256" key="8">
    <source>
        <dbReference type="ARBA" id="ARBA00023136"/>
    </source>
</evidence>